<accession>B8JCW5</accession>
<evidence type="ECO:0000259" key="1">
    <source>
        <dbReference type="Pfam" id="PF01584"/>
    </source>
</evidence>
<evidence type="ECO:0000313" key="2">
    <source>
        <dbReference type="EMBL" id="ACL63993.1"/>
    </source>
</evidence>
<reference evidence="2" key="1">
    <citation type="submission" date="2009-01" db="EMBL/GenBank/DDBJ databases">
        <title>Complete sequence of Anaeromyxobacter dehalogenans 2CP-1.</title>
        <authorList>
            <consortium name="US DOE Joint Genome Institute"/>
            <person name="Lucas S."/>
            <person name="Copeland A."/>
            <person name="Lapidus A."/>
            <person name="Glavina del Rio T."/>
            <person name="Dalin E."/>
            <person name="Tice H."/>
            <person name="Bruce D."/>
            <person name="Goodwin L."/>
            <person name="Pitluck S."/>
            <person name="Saunders E."/>
            <person name="Brettin T."/>
            <person name="Detter J.C."/>
            <person name="Han C."/>
            <person name="Larimer F."/>
            <person name="Land M."/>
            <person name="Hauser L."/>
            <person name="Kyrpides N."/>
            <person name="Ovchinnikova G."/>
            <person name="Beliaev A.S."/>
            <person name="Richardson P."/>
        </authorList>
    </citation>
    <scope>NUCLEOTIDE SEQUENCE</scope>
    <source>
        <strain evidence="2">2CP-1</strain>
    </source>
</reference>
<dbReference type="InterPro" id="IPR036061">
    <property type="entry name" value="CheW-like_dom_sf"/>
</dbReference>
<keyword evidence="3" id="KW-1185">Reference proteome</keyword>
<organism evidence="2 3">
    <name type="scientific">Anaeromyxobacter dehalogenans (strain ATCC BAA-258 / DSM 21875 / 2CP-1)</name>
    <dbReference type="NCBI Taxonomy" id="455488"/>
    <lineage>
        <taxon>Bacteria</taxon>
        <taxon>Pseudomonadati</taxon>
        <taxon>Myxococcota</taxon>
        <taxon>Myxococcia</taxon>
        <taxon>Myxococcales</taxon>
        <taxon>Cystobacterineae</taxon>
        <taxon>Anaeromyxobacteraceae</taxon>
        <taxon>Anaeromyxobacter</taxon>
    </lineage>
</organism>
<dbReference type="GO" id="GO:0006935">
    <property type="term" value="P:chemotaxis"/>
    <property type="evidence" value="ECO:0007669"/>
    <property type="project" value="InterPro"/>
</dbReference>
<dbReference type="HOGENOM" id="CLU_1912687_0_0_7"/>
<dbReference type="Proteomes" id="UP000007089">
    <property type="component" value="Chromosome"/>
</dbReference>
<dbReference type="EMBL" id="CP001359">
    <property type="protein sequence ID" value="ACL63993.1"/>
    <property type="molecule type" value="Genomic_DNA"/>
</dbReference>
<proteinExistence type="predicted"/>
<protein>
    <submittedName>
        <fullName evidence="2">CheW protein</fullName>
    </submittedName>
</protein>
<feature type="domain" description="CheW-like" evidence="1">
    <location>
        <begin position="50"/>
        <end position="122"/>
    </location>
</feature>
<dbReference type="RefSeq" id="WP_012632035.1">
    <property type="nucleotide sequence ID" value="NC_011891.1"/>
</dbReference>
<dbReference type="Pfam" id="PF01584">
    <property type="entry name" value="CheW"/>
    <property type="match status" value="1"/>
</dbReference>
<sequence length="132" mass="13736">MTEPSSEILLFQVGARVFAAVVHDAVRIGAVRDVSEDDLVLESALGAPFARERGIVVASHEGASERTLVVDQVVGVRSVPEADVQPLPAFAAACLVSGAVTGLVMLDDAPLLLVDLPTLVRERSPAAPELTA</sequence>
<dbReference type="GO" id="GO:0007165">
    <property type="term" value="P:signal transduction"/>
    <property type="evidence" value="ECO:0007669"/>
    <property type="project" value="InterPro"/>
</dbReference>
<name>B8JCW5_ANAD2</name>
<gene>
    <name evidence="2" type="ordered locus">A2cp1_0636</name>
</gene>
<dbReference type="InterPro" id="IPR002545">
    <property type="entry name" value="CheW-lke_dom"/>
</dbReference>
<dbReference type="AlphaFoldDB" id="B8JCW5"/>
<evidence type="ECO:0000313" key="3">
    <source>
        <dbReference type="Proteomes" id="UP000007089"/>
    </source>
</evidence>
<dbReference type="KEGG" id="acp:A2cp1_0636"/>
<dbReference type="SUPFAM" id="SSF50341">
    <property type="entry name" value="CheW-like"/>
    <property type="match status" value="1"/>
</dbReference>